<gene>
    <name evidence="2" type="ORF">LCER1_G001341</name>
</gene>
<comment type="caution">
    <text evidence="2">The sequence shown here is derived from an EMBL/GenBank/DDBJ whole genome shotgun (WGS) entry which is preliminary data.</text>
</comment>
<evidence type="ECO:0000313" key="3">
    <source>
        <dbReference type="Proteomes" id="UP000481288"/>
    </source>
</evidence>
<feature type="compositionally biased region" description="Basic and acidic residues" evidence="1">
    <location>
        <begin position="22"/>
        <end position="35"/>
    </location>
</feature>
<name>A0A7D8USP6_9HELO</name>
<evidence type="ECO:0000256" key="1">
    <source>
        <dbReference type="SAM" id="MobiDB-lite"/>
    </source>
</evidence>
<keyword evidence="3" id="KW-1185">Reference proteome</keyword>
<feature type="region of interest" description="Disordered" evidence="1">
    <location>
        <begin position="1"/>
        <end position="98"/>
    </location>
</feature>
<accession>A0A7D8USP6</accession>
<dbReference type="EMBL" id="QGMG01000107">
    <property type="protein sequence ID" value="TVY57222.1"/>
    <property type="molecule type" value="Genomic_DNA"/>
</dbReference>
<dbReference type="Proteomes" id="UP000481288">
    <property type="component" value="Unassembled WGS sequence"/>
</dbReference>
<sequence>MAEPENIEEDDLFADLYADDDTAPKAEPVDVKTEDVEPAAPVEPEETSLKLEDQNGDGDQQMYGGGEDVDDEIDFNLGGNGATYDSPANHEAHGPGIKEDGIHELVLPLVLVLGKA</sequence>
<dbReference type="OrthoDB" id="3872446at2759"/>
<organism evidence="2 3">
    <name type="scientific">Lachnellula cervina</name>
    <dbReference type="NCBI Taxonomy" id="1316786"/>
    <lineage>
        <taxon>Eukaryota</taxon>
        <taxon>Fungi</taxon>
        <taxon>Dikarya</taxon>
        <taxon>Ascomycota</taxon>
        <taxon>Pezizomycotina</taxon>
        <taxon>Leotiomycetes</taxon>
        <taxon>Helotiales</taxon>
        <taxon>Lachnaceae</taxon>
        <taxon>Lachnellula</taxon>
    </lineage>
</organism>
<evidence type="ECO:0000313" key="2">
    <source>
        <dbReference type="EMBL" id="TVY57222.1"/>
    </source>
</evidence>
<proteinExistence type="predicted"/>
<feature type="compositionally biased region" description="Basic and acidic residues" evidence="1">
    <location>
        <begin position="88"/>
        <end position="98"/>
    </location>
</feature>
<protein>
    <submittedName>
        <fullName evidence="2">Uncharacterized protein</fullName>
    </submittedName>
</protein>
<reference evidence="2 3" key="1">
    <citation type="submission" date="2018-05" db="EMBL/GenBank/DDBJ databases">
        <title>Whole genome sequencing for identification of molecular markers to develop diagnostic detection tools for the regulated plant pathogen Lachnellula willkommii.</title>
        <authorList>
            <person name="Giroux E."/>
            <person name="Bilodeau G."/>
        </authorList>
    </citation>
    <scope>NUCLEOTIDE SEQUENCE [LARGE SCALE GENOMIC DNA]</scope>
    <source>
        <strain evidence="2 3">CBS 625.97</strain>
    </source>
</reference>
<dbReference type="AlphaFoldDB" id="A0A7D8USP6"/>
<feature type="compositionally biased region" description="Acidic residues" evidence="1">
    <location>
        <begin position="1"/>
        <end position="21"/>
    </location>
</feature>